<name>A0A9D3M8I9_ANGAN</name>
<evidence type="ECO:0000313" key="2">
    <source>
        <dbReference type="Proteomes" id="UP001044222"/>
    </source>
</evidence>
<organism evidence="1 2">
    <name type="scientific">Anguilla anguilla</name>
    <name type="common">European freshwater eel</name>
    <name type="synonym">Muraena anguilla</name>
    <dbReference type="NCBI Taxonomy" id="7936"/>
    <lineage>
        <taxon>Eukaryota</taxon>
        <taxon>Metazoa</taxon>
        <taxon>Chordata</taxon>
        <taxon>Craniata</taxon>
        <taxon>Vertebrata</taxon>
        <taxon>Euteleostomi</taxon>
        <taxon>Actinopterygii</taxon>
        <taxon>Neopterygii</taxon>
        <taxon>Teleostei</taxon>
        <taxon>Anguilliformes</taxon>
        <taxon>Anguillidae</taxon>
        <taxon>Anguilla</taxon>
    </lineage>
</organism>
<gene>
    <name evidence="1" type="ORF">ANANG_G00181680</name>
</gene>
<dbReference type="Proteomes" id="UP001044222">
    <property type="component" value="Chromosome 9"/>
</dbReference>
<keyword evidence="2" id="KW-1185">Reference proteome</keyword>
<protein>
    <submittedName>
        <fullName evidence="1">Uncharacterized protein</fullName>
    </submittedName>
</protein>
<feature type="non-terminal residue" evidence="1">
    <location>
        <position position="1"/>
    </location>
</feature>
<comment type="caution">
    <text evidence="1">The sequence shown here is derived from an EMBL/GenBank/DDBJ whole genome shotgun (WGS) entry which is preliminary data.</text>
</comment>
<reference evidence="1" key="1">
    <citation type="submission" date="2021-01" db="EMBL/GenBank/DDBJ databases">
        <title>A chromosome-scale assembly of European eel, Anguilla anguilla.</title>
        <authorList>
            <person name="Henkel C."/>
            <person name="Jong-Raadsen S.A."/>
            <person name="Dufour S."/>
            <person name="Weltzien F.-A."/>
            <person name="Palstra A.P."/>
            <person name="Pelster B."/>
            <person name="Spaink H.P."/>
            <person name="Van Den Thillart G.E."/>
            <person name="Jansen H."/>
            <person name="Zahm M."/>
            <person name="Klopp C."/>
            <person name="Cedric C."/>
            <person name="Louis A."/>
            <person name="Berthelot C."/>
            <person name="Parey E."/>
            <person name="Roest Crollius H."/>
            <person name="Montfort J."/>
            <person name="Robinson-Rechavi M."/>
            <person name="Bucao C."/>
            <person name="Bouchez O."/>
            <person name="Gislard M."/>
            <person name="Lluch J."/>
            <person name="Milhes M."/>
            <person name="Lampietro C."/>
            <person name="Lopez Roques C."/>
            <person name="Donnadieu C."/>
            <person name="Braasch I."/>
            <person name="Desvignes T."/>
            <person name="Postlethwait J."/>
            <person name="Bobe J."/>
            <person name="Guiguen Y."/>
            <person name="Dirks R."/>
        </authorList>
    </citation>
    <scope>NUCLEOTIDE SEQUENCE</scope>
    <source>
        <strain evidence="1">Tag_6206</strain>
        <tissue evidence="1">Liver</tissue>
    </source>
</reference>
<evidence type="ECO:0000313" key="1">
    <source>
        <dbReference type="EMBL" id="KAG5842808.1"/>
    </source>
</evidence>
<proteinExistence type="predicted"/>
<sequence>GGGVGTGWGRGGGGGSSLQAVSQQQTAAFGGACLTQDAVLGSGQVLDQGPEVLEADAFAFLHPHHLQHLPETLLIACRL</sequence>
<dbReference type="EMBL" id="JAFIRN010000009">
    <property type="protein sequence ID" value="KAG5842808.1"/>
    <property type="molecule type" value="Genomic_DNA"/>
</dbReference>
<accession>A0A9D3M8I9</accession>
<dbReference type="AlphaFoldDB" id="A0A9D3M8I9"/>